<sequence>MIFNLNFIVLSLAIFGLAVASPEPEAVDYAALKARHFPGGAPVARALGNHVRDAELVVRTTTGEEIIQRDMTPNEAAVLFAKRCCSVTCGNDVWPNRRPPKPGAFILSSNFWPSATSNAPNTKRKRRLSDTEREAAEDEEKRANAKKARGESAAASDHVALIPSQADTQEVKEVTKGVDEVTLDSKDEEAAAGRVDKGIPASTSASEKPVAPESVPLPEDTPGDFLAPISAASSESNSTESVEATTEEPTTISVDEASDIASSSGDAEDADGESVPDAEPEAMVENVAPSKKPISIVKTTIHAETAAQA</sequence>
<evidence type="ECO:0000313" key="3">
    <source>
        <dbReference type="EMBL" id="KAF9474835.1"/>
    </source>
</evidence>
<evidence type="ECO:0000256" key="1">
    <source>
        <dbReference type="SAM" id="MobiDB-lite"/>
    </source>
</evidence>
<name>A0A9P6CVJ3_9AGAR</name>
<feature type="compositionally biased region" description="Basic and acidic residues" evidence="1">
    <location>
        <begin position="169"/>
        <end position="197"/>
    </location>
</feature>
<feature type="chain" id="PRO_5040337911" evidence="2">
    <location>
        <begin position="21"/>
        <end position="309"/>
    </location>
</feature>
<reference evidence="3" key="1">
    <citation type="submission" date="2020-11" db="EMBL/GenBank/DDBJ databases">
        <authorList>
            <consortium name="DOE Joint Genome Institute"/>
            <person name="Ahrendt S."/>
            <person name="Riley R."/>
            <person name="Andreopoulos W."/>
            <person name="Labutti K."/>
            <person name="Pangilinan J."/>
            <person name="Ruiz-Duenas F.J."/>
            <person name="Barrasa J.M."/>
            <person name="Sanchez-Garcia M."/>
            <person name="Camarero S."/>
            <person name="Miyauchi S."/>
            <person name="Serrano A."/>
            <person name="Linde D."/>
            <person name="Babiker R."/>
            <person name="Drula E."/>
            <person name="Ayuso-Fernandez I."/>
            <person name="Pacheco R."/>
            <person name="Padilla G."/>
            <person name="Ferreira P."/>
            <person name="Barriuso J."/>
            <person name="Kellner H."/>
            <person name="Castanera R."/>
            <person name="Alfaro M."/>
            <person name="Ramirez L."/>
            <person name="Pisabarro A.G."/>
            <person name="Kuo A."/>
            <person name="Tritt A."/>
            <person name="Lipzen A."/>
            <person name="He G."/>
            <person name="Yan M."/>
            <person name="Ng V."/>
            <person name="Cullen D."/>
            <person name="Martin F."/>
            <person name="Rosso M.-N."/>
            <person name="Henrissat B."/>
            <person name="Hibbett D."/>
            <person name="Martinez A.T."/>
            <person name="Grigoriev I.V."/>
        </authorList>
    </citation>
    <scope>NUCLEOTIDE SEQUENCE</scope>
    <source>
        <strain evidence="3">CIRM-BRFM 674</strain>
    </source>
</reference>
<evidence type="ECO:0000256" key="2">
    <source>
        <dbReference type="SAM" id="SignalP"/>
    </source>
</evidence>
<dbReference type="EMBL" id="MU155359">
    <property type="protein sequence ID" value="KAF9474835.1"/>
    <property type="molecule type" value="Genomic_DNA"/>
</dbReference>
<organism evidence="3 4">
    <name type="scientific">Pholiota conissans</name>
    <dbReference type="NCBI Taxonomy" id="109636"/>
    <lineage>
        <taxon>Eukaryota</taxon>
        <taxon>Fungi</taxon>
        <taxon>Dikarya</taxon>
        <taxon>Basidiomycota</taxon>
        <taxon>Agaricomycotina</taxon>
        <taxon>Agaricomycetes</taxon>
        <taxon>Agaricomycetidae</taxon>
        <taxon>Agaricales</taxon>
        <taxon>Agaricineae</taxon>
        <taxon>Strophariaceae</taxon>
        <taxon>Pholiota</taxon>
    </lineage>
</organism>
<feature type="compositionally biased region" description="Low complexity" evidence="1">
    <location>
        <begin position="230"/>
        <end position="251"/>
    </location>
</feature>
<comment type="caution">
    <text evidence="3">The sequence shown here is derived from an EMBL/GenBank/DDBJ whole genome shotgun (WGS) entry which is preliminary data.</text>
</comment>
<dbReference type="AlphaFoldDB" id="A0A9P6CVJ3"/>
<keyword evidence="4" id="KW-1185">Reference proteome</keyword>
<gene>
    <name evidence="3" type="ORF">BDN70DRAFT_936339</name>
</gene>
<accession>A0A9P6CVJ3</accession>
<dbReference type="Proteomes" id="UP000807469">
    <property type="component" value="Unassembled WGS sequence"/>
</dbReference>
<protein>
    <submittedName>
        <fullName evidence="3">Uncharacterized protein</fullName>
    </submittedName>
</protein>
<feature type="region of interest" description="Disordered" evidence="1">
    <location>
        <begin position="116"/>
        <end position="292"/>
    </location>
</feature>
<feature type="compositionally biased region" description="Acidic residues" evidence="1">
    <location>
        <begin position="266"/>
        <end position="282"/>
    </location>
</feature>
<evidence type="ECO:0000313" key="4">
    <source>
        <dbReference type="Proteomes" id="UP000807469"/>
    </source>
</evidence>
<keyword evidence="2" id="KW-0732">Signal</keyword>
<feature type="compositionally biased region" description="Basic and acidic residues" evidence="1">
    <location>
        <begin position="128"/>
        <end position="143"/>
    </location>
</feature>
<dbReference type="OrthoDB" id="3269227at2759"/>
<feature type="signal peptide" evidence="2">
    <location>
        <begin position="1"/>
        <end position="20"/>
    </location>
</feature>
<proteinExistence type="predicted"/>